<dbReference type="PANTHER" id="PTHR30005">
    <property type="entry name" value="EXOPOLYPHOSPHATASE"/>
    <property type="match status" value="1"/>
</dbReference>
<dbReference type="GO" id="GO:0015949">
    <property type="term" value="P:nucleobase-containing small molecule interconversion"/>
    <property type="evidence" value="ECO:0007669"/>
    <property type="project" value="TreeGrafter"/>
</dbReference>
<name>A0A432X0V4_9GAMM</name>
<dbReference type="InterPro" id="IPR030673">
    <property type="entry name" value="PyroPPase_GppA_Ppx"/>
</dbReference>
<evidence type="ECO:0000313" key="5">
    <source>
        <dbReference type="Proteomes" id="UP000286976"/>
    </source>
</evidence>
<dbReference type="InterPro" id="IPR043129">
    <property type="entry name" value="ATPase_NBD"/>
</dbReference>
<dbReference type="SUPFAM" id="SSF109604">
    <property type="entry name" value="HD-domain/PDEase-like"/>
    <property type="match status" value="1"/>
</dbReference>
<organism evidence="4 5">
    <name type="scientific">Aliidiomarina taiwanensis</name>
    <dbReference type="NCBI Taxonomy" id="946228"/>
    <lineage>
        <taxon>Bacteria</taxon>
        <taxon>Pseudomonadati</taxon>
        <taxon>Pseudomonadota</taxon>
        <taxon>Gammaproteobacteria</taxon>
        <taxon>Alteromonadales</taxon>
        <taxon>Idiomarinaceae</taxon>
        <taxon>Aliidiomarina</taxon>
    </lineage>
</organism>
<evidence type="ECO:0000259" key="3">
    <source>
        <dbReference type="Pfam" id="PF21447"/>
    </source>
</evidence>
<evidence type="ECO:0000256" key="1">
    <source>
        <dbReference type="ARBA" id="ARBA00022801"/>
    </source>
</evidence>
<dbReference type="InterPro" id="IPR048950">
    <property type="entry name" value="Ppx_GppA_C"/>
</dbReference>
<keyword evidence="5" id="KW-1185">Reference proteome</keyword>
<proteinExistence type="predicted"/>
<dbReference type="Gene3D" id="1.10.3210.10">
    <property type="entry name" value="Hypothetical protein af1432"/>
    <property type="match status" value="1"/>
</dbReference>
<dbReference type="Proteomes" id="UP000286976">
    <property type="component" value="Unassembled WGS sequence"/>
</dbReference>
<dbReference type="Gene3D" id="3.30.420.40">
    <property type="match status" value="1"/>
</dbReference>
<dbReference type="Pfam" id="PF21447">
    <property type="entry name" value="Ppx-GppA_III"/>
    <property type="match status" value="1"/>
</dbReference>
<comment type="caution">
    <text evidence="4">The sequence shown here is derived from an EMBL/GenBank/DDBJ whole genome shotgun (WGS) entry which is preliminary data.</text>
</comment>
<dbReference type="PANTHER" id="PTHR30005:SF0">
    <property type="entry name" value="RETROGRADE REGULATION PROTEIN 2"/>
    <property type="match status" value="1"/>
</dbReference>
<dbReference type="EC" id="3.6.1.40" evidence="4"/>
<evidence type="ECO:0000259" key="2">
    <source>
        <dbReference type="Pfam" id="PF02541"/>
    </source>
</evidence>
<dbReference type="FunFam" id="3.30.420.40:FF:000023">
    <property type="entry name" value="Guanosine-5'-triphosphate,3'-diphosphate pyrophosphatase"/>
    <property type="match status" value="1"/>
</dbReference>
<reference evidence="4 5" key="1">
    <citation type="journal article" date="2011" name="Front. Microbiol.">
        <title>Genomic signatures of strain selection and enhancement in Bacillus atrophaeus var. globigii, a historical biowarfare simulant.</title>
        <authorList>
            <person name="Gibbons H.S."/>
            <person name="Broomall S.M."/>
            <person name="McNew L.A."/>
            <person name="Daligault H."/>
            <person name="Chapman C."/>
            <person name="Bruce D."/>
            <person name="Karavis M."/>
            <person name="Krepps M."/>
            <person name="McGregor P.A."/>
            <person name="Hong C."/>
            <person name="Park K.H."/>
            <person name="Akmal A."/>
            <person name="Feldman A."/>
            <person name="Lin J.S."/>
            <person name="Chang W.E."/>
            <person name="Higgs B.W."/>
            <person name="Demirev P."/>
            <person name="Lindquist J."/>
            <person name="Liem A."/>
            <person name="Fochler E."/>
            <person name="Read T.D."/>
            <person name="Tapia R."/>
            <person name="Johnson S."/>
            <person name="Bishop-Lilly K.A."/>
            <person name="Detter C."/>
            <person name="Han C."/>
            <person name="Sozhamannan S."/>
            <person name="Rosenzweig C.N."/>
            <person name="Skowronski E.W."/>
        </authorList>
    </citation>
    <scope>NUCLEOTIDE SEQUENCE [LARGE SCALE GENOMIC DNA]</scope>
    <source>
        <strain evidence="4 5">AIT1</strain>
    </source>
</reference>
<gene>
    <name evidence="4" type="ORF">CWE15_08555</name>
</gene>
<dbReference type="PIRSF" id="PIRSF001267">
    <property type="entry name" value="Pyrophosphatase_GppA_Ppx"/>
    <property type="match status" value="1"/>
</dbReference>
<dbReference type="SUPFAM" id="SSF53067">
    <property type="entry name" value="Actin-like ATPase domain"/>
    <property type="match status" value="2"/>
</dbReference>
<dbReference type="AlphaFoldDB" id="A0A432X0V4"/>
<keyword evidence="1 4" id="KW-0378">Hydrolase</keyword>
<dbReference type="Gene3D" id="3.30.420.150">
    <property type="entry name" value="Exopolyphosphatase. Domain 2"/>
    <property type="match status" value="1"/>
</dbReference>
<feature type="domain" description="Ppx/GppA phosphatase C-terminal" evidence="3">
    <location>
        <begin position="308"/>
        <end position="481"/>
    </location>
</feature>
<sequence length="494" mass="54605">MRSNQYYAAIDLGSNSFHMLIVRVVAGSVRTIAKIKRRIRLAEGIRADGTLTPEAERRALECLAIFADRVSDISPKNIRAVGTATLRKINPDDPILERMQQVLGHPIEIISGLAEAETIYQGVAHTSSSHKQLMVCDIGGASTEVALGEGFQPKQLISMDMGCVAWMTRFFPEGRISPSKVAQAIAAAEQLVTPHAANFAYASRPHVVGASGTFKALQEIAIHRGLSQRFKLPWLETLVAELSQYENLTDIQLKGLKPERALVLLPGLCILVALFRQLRLSYVEATEAALREGVLYSMLSDLQHHDVQLRTLTSLAQHYQVDTEQSQRVLNIFAQLTACPSVQQHLPPSASTLARAVAYLHEIGHSLSYKHAGQHNHYVLKNTPLPGFTLRQRHHLLELLTAIVGIIDDDIMPTELPVSPKHALLSRVLRISILCCQRRRDDTVPQCRLTSNLAAPPLLKLHLPANFASQNPFLTSLLNEESRFQQSFGGLLIS</sequence>
<dbReference type="Pfam" id="PF02541">
    <property type="entry name" value="Ppx-GppA"/>
    <property type="match status" value="1"/>
</dbReference>
<evidence type="ECO:0000313" key="4">
    <source>
        <dbReference type="EMBL" id="RUO39800.1"/>
    </source>
</evidence>
<dbReference type="GO" id="GO:0008894">
    <property type="term" value="F:guanosine-5'-triphosphate,3'-diphosphate diphosphatase activity"/>
    <property type="evidence" value="ECO:0007669"/>
    <property type="project" value="UniProtKB-EC"/>
</dbReference>
<dbReference type="EMBL" id="PIPQ01000005">
    <property type="protein sequence ID" value="RUO39800.1"/>
    <property type="molecule type" value="Genomic_DNA"/>
</dbReference>
<dbReference type="InterPro" id="IPR003695">
    <property type="entry name" value="Ppx_GppA_N"/>
</dbReference>
<dbReference type="InterPro" id="IPR050273">
    <property type="entry name" value="GppA/Ppx_hydrolase"/>
</dbReference>
<feature type="domain" description="Ppx/GppA phosphatase N-terminal" evidence="2">
    <location>
        <begin position="20"/>
        <end position="300"/>
    </location>
</feature>
<protein>
    <submittedName>
        <fullName evidence="4">Guanosine-5'-triphosphate,3'-diphosphate pyrophosphatase</fullName>
        <ecNumber evidence="4">3.6.1.40</ecNumber>
    </submittedName>
</protein>
<accession>A0A432X0V4</accession>
<dbReference type="CDD" id="cd24053">
    <property type="entry name" value="ASKHA_NBD_EcPPX-GppA-like"/>
    <property type="match status" value="1"/>
</dbReference>